<evidence type="ECO:0008006" key="5">
    <source>
        <dbReference type="Google" id="ProtNLM"/>
    </source>
</evidence>
<evidence type="ECO:0000313" key="3">
    <source>
        <dbReference type="EMBL" id="KFE67633.1"/>
    </source>
</evidence>
<dbReference type="STRING" id="394096.DB31_8116"/>
<name>A0A085WIX0_9BACT</name>
<evidence type="ECO:0000313" key="4">
    <source>
        <dbReference type="Proteomes" id="UP000028725"/>
    </source>
</evidence>
<feature type="transmembrane region" description="Helical" evidence="1">
    <location>
        <begin position="183"/>
        <end position="202"/>
    </location>
</feature>
<keyword evidence="4" id="KW-1185">Reference proteome</keyword>
<keyword evidence="2" id="KW-0732">Signal</keyword>
<dbReference type="RefSeq" id="WP_052420128.1">
    <property type="nucleotide sequence ID" value="NZ_JMCB01000007.1"/>
</dbReference>
<keyword evidence="1" id="KW-0812">Transmembrane</keyword>
<feature type="signal peptide" evidence="2">
    <location>
        <begin position="1"/>
        <end position="18"/>
    </location>
</feature>
<dbReference type="Proteomes" id="UP000028725">
    <property type="component" value="Unassembled WGS sequence"/>
</dbReference>
<feature type="transmembrane region" description="Helical" evidence="1">
    <location>
        <begin position="209"/>
        <end position="231"/>
    </location>
</feature>
<evidence type="ECO:0000256" key="1">
    <source>
        <dbReference type="SAM" id="Phobius"/>
    </source>
</evidence>
<reference evidence="3 4" key="1">
    <citation type="submission" date="2014-04" db="EMBL/GenBank/DDBJ databases">
        <title>Genome assembly of Hyalangium minutum DSM 14724.</title>
        <authorList>
            <person name="Sharma G."/>
            <person name="Subramanian S."/>
        </authorList>
    </citation>
    <scope>NUCLEOTIDE SEQUENCE [LARGE SCALE GENOMIC DNA]</scope>
    <source>
        <strain evidence="3 4">DSM 14724</strain>
    </source>
</reference>
<keyword evidence="1" id="KW-0472">Membrane</keyword>
<proteinExistence type="predicted"/>
<gene>
    <name evidence="3" type="ORF">DB31_8116</name>
</gene>
<feature type="chain" id="PRO_5001799899" description="Lipoprotein" evidence="2">
    <location>
        <begin position="19"/>
        <end position="491"/>
    </location>
</feature>
<sequence length="491" mass="53261">MKCYRLDALALALLTACATTPAPPPTHSDSTEWELAALRYEAHLLTVSDPDPEPEQVTEEDFHRAMSTLLPAVPLSTTPKESAQWLLSQPLGSSLLAEVGTDRRVHLTPLDENSPLDSSLAQELRHEYARVCHELNAGADCLGLQTDGPVLTLEDARILALAIGLAPALQQLKHSLKEMVQPAAVLSLIVWTCAIYLAMWMLPEPVSKVLAASLTVGLIAWLGGSTVWNLMDGWVVLVKEVDGASSVTQVRAAGEKYGRVLGENTSHVLVMLVTAALGGTVAKFAKKLPQLPGFSRAAARAEAQGTSLQKAAQVEEVAVSSEGTFSVLQRAAVAEEAATTASARSVFTIIRHRLGNMQVFINGQRWHVPATTSLKKIPTADPVGDALQAAAQQAARTWSPSALSPNERQAINEARRLGKHLKAHLLERMARGRFVENALRAQFKLLKWSRQGVDAIDPATGLQYEILSGTRWNMEMHGRRMADELFRLIAF</sequence>
<comment type="caution">
    <text evidence="3">The sequence shown here is derived from an EMBL/GenBank/DDBJ whole genome shotgun (WGS) entry which is preliminary data.</text>
</comment>
<keyword evidence="1" id="KW-1133">Transmembrane helix</keyword>
<dbReference type="AlphaFoldDB" id="A0A085WIX0"/>
<protein>
    <recommendedName>
        <fullName evidence="5">Lipoprotein</fullName>
    </recommendedName>
</protein>
<evidence type="ECO:0000256" key="2">
    <source>
        <dbReference type="SAM" id="SignalP"/>
    </source>
</evidence>
<dbReference type="OrthoDB" id="5511467at2"/>
<dbReference type="EMBL" id="JMCB01000007">
    <property type="protein sequence ID" value="KFE67633.1"/>
    <property type="molecule type" value="Genomic_DNA"/>
</dbReference>
<organism evidence="3 4">
    <name type="scientific">Hyalangium minutum</name>
    <dbReference type="NCBI Taxonomy" id="394096"/>
    <lineage>
        <taxon>Bacteria</taxon>
        <taxon>Pseudomonadati</taxon>
        <taxon>Myxococcota</taxon>
        <taxon>Myxococcia</taxon>
        <taxon>Myxococcales</taxon>
        <taxon>Cystobacterineae</taxon>
        <taxon>Archangiaceae</taxon>
        <taxon>Hyalangium</taxon>
    </lineage>
</organism>
<accession>A0A085WIX0</accession>